<keyword evidence="6" id="KW-1015">Disulfide bond</keyword>
<dbReference type="GO" id="GO:0006103">
    <property type="term" value="P:2-oxoglutarate metabolic process"/>
    <property type="evidence" value="ECO:0007669"/>
    <property type="project" value="TreeGrafter"/>
</dbReference>
<evidence type="ECO:0000313" key="9">
    <source>
        <dbReference type="EMBL" id="GAG38746.1"/>
    </source>
</evidence>
<dbReference type="InterPro" id="IPR036188">
    <property type="entry name" value="FAD/NAD-bd_sf"/>
</dbReference>
<dbReference type="PRINTS" id="PR00411">
    <property type="entry name" value="PNDRDTASEI"/>
</dbReference>
<evidence type="ECO:0000256" key="7">
    <source>
        <dbReference type="ARBA" id="ARBA00023284"/>
    </source>
</evidence>
<protein>
    <recommendedName>
        <fullName evidence="8">FAD/NAD(P)-binding domain-containing protein</fullName>
    </recommendedName>
</protein>
<dbReference type="PROSITE" id="PS00076">
    <property type="entry name" value="PYRIDINE_REDOX_1"/>
    <property type="match status" value="1"/>
</dbReference>
<dbReference type="EMBL" id="BARS01042035">
    <property type="protein sequence ID" value="GAG38746.1"/>
    <property type="molecule type" value="Genomic_DNA"/>
</dbReference>
<comment type="similarity">
    <text evidence="2">Belongs to the class-I pyridine nucleotide-disulfide oxidoreductase family.</text>
</comment>
<dbReference type="GO" id="GO:0004148">
    <property type="term" value="F:dihydrolipoyl dehydrogenase (NADH) activity"/>
    <property type="evidence" value="ECO:0007669"/>
    <property type="project" value="TreeGrafter"/>
</dbReference>
<proteinExistence type="inferred from homology"/>
<dbReference type="PANTHER" id="PTHR22912:SF160">
    <property type="entry name" value="DIHYDROLIPOYL DEHYDROGENASE"/>
    <property type="match status" value="1"/>
</dbReference>
<sequence>MAVSGSTQETDLLVIGGGPGGYHAAFRAASQGIQTTIVELMPSLGGVCLHRGCIPSKTYLTMVATIHTAARSKAVGIEFGRPKFDFNTIRQWKQQVVSKLAGGLDSLCKKHGVERLQGTARFEDATHVSIEGGDVPRLRFRRAIIATGSRSIRLRGIQIDSPRVFTSRGALELEEIPKTLLVIGGGYIGLELGQVYAGFGSRVTVVEML</sequence>
<dbReference type="InterPro" id="IPR023753">
    <property type="entry name" value="FAD/NAD-binding_dom"/>
</dbReference>
<dbReference type="SUPFAM" id="SSF51905">
    <property type="entry name" value="FAD/NAD(P)-binding domain"/>
    <property type="match status" value="1"/>
</dbReference>
<feature type="non-terminal residue" evidence="9">
    <location>
        <position position="209"/>
    </location>
</feature>
<dbReference type="AlphaFoldDB" id="X0YPU8"/>
<evidence type="ECO:0000256" key="2">
    <source>
        <dbReference type="ARBA" id="ARBA00007532"/>
    </source>
</evidence>
<accession>X0YPU8</accession>
<name>X0YPU8_9ZZZZ</name>
<keyword evidence="5" id="KW-0560">Oxidoreductase</keyword>
<comment type="caution">
    <text evidence="9">The sequence shown here is derived from an EMBL/GenBank/DDBJ whole genome shotgun (WGS) entry which is preliminary data.</text>
</comment>
<dbReference type="InterPro" id="IPR012999">
    <property type="entry name" value="Pyr_OxRdtase_I_AS"/>
</dbReference>
<comment type="cofactor">
    <cofactor evidence="1">
        <name>FAD</name>
        <dbReference type="ChEBI" id="CHEBI:57692"/>
    </cofactor>
</comment>
<dbReference type="Pfam" id="PF07992">
    <property type="entry name" value="Pyr_redox_2"/>
    <property type="match status" value="1"/>
</dbReference>
<evidence type="ECO:0000256" key="3">
    <source>
        <dbReference type="ARBA" id="ARBA00022630"/>
    </source>
</evidence>
<evidence type="ECO:0000256" key="1">
    <source>
        <dbReference type="ARBA" id="ARBA00001974"/>
    </source>
</evidence>
<keyword evidence="7" id="KW-0676">Redox-active center</keyword>
<evidence type="ECO:0000256" key="6">
    <source>
        <dbReference type="ARBA" id="ARBA00023157"/>
    </source>
</evidence>
<reference evidence="9" key="1">
    <citation type="journal article" date="2014" name="Front. Microbiol.">
        <title>High frequency of phylogenetically diverse reductive dehalogenase-homologous genes in deep subseafloor sedimentary metagenomes.</title>
        <authorList>
            <person name="Kawai M."/>
            <person name="Futagami T."/>
            <person name="Toyoda A."/>
            <person name="Takaki Y."/>
            <person name="Nishi S."/>
            <person name="Hori S."/>
            <person name="Arai W."/>
            <person name="Tsubouchi T."/>
            <person name="Morono Y."/>
            <person name="Uchiyama I."/>
            <person name="Ito T."/>
            <person name="Fujiyama A."/>
            <person name="Inagaki F."/>
            <person name="Takami H."/>
        </authorList>
    </citation>
    <scope>NUCLEOTIDE SEQUENCE</scope>
    <source>
        <strain evidence="9">Expedition CK06-06</strain>
    </source>
</reference>
<evidence type="ECO:0000259" key="8">
    <source>
        <dbReference type="Pfam" id="PF07992"/>
    </source>
</evidence>
<gene>
    <name evidence="9" type="ORF">S01H1_63836</name>
</gene>
<dbReference type="GO" id="GO:0050660">
    <property type="term" value="F:flavin adenine dinucleotide binding"/>
    <property type="evidence" value="ECO:0007669"/>
    <property type="project" value="TreeGrafter"/>
</dbReference>
<keyword evidence="3" id="KW-0285">Flavoprotein</keyword>
<evidence type="ECO:0000256" key="4">
    <source>
        <dbReference type="ARBA" id="ARBA00022827"/>
    </source>
</evidence>
<dbReference type="PRINTS" id="PR00368">
    <property type="entry name" value="FADPNR"/>
</dbReference>
<dbReference type="Gene3D" id="3.50.50.60">
    <property type="entry name" value="FAD/NAD(P)-binding domain"/>
    <property type="match status" value="2"/>
</dbReference>
<evidence type="ECO:0000256" key="5">
    <source>
        <dbReference type="ARBA" id="ARBA00023002"/>
    </source>
</evidence>
<organism evidence="9">
    <name type="scientific">marine sediment metagenome</name>
    <dbReference type="NCBI Taxonomy" id="412755"/>
    <lineage>
        <taxon>unclassified sequences</taxon>
        <taxon>metagenomes</taxon>
        <taxon>ecological metagenomes</taxon>
    </lineage>
</organism>
<dbReference type="InterPro" id="IPR050151">
    <property type="entry name" value="Class-I_Pyr_Nuc-Dis_Oxidored"/>
</dbReference>
<keyword evidence="4" id="KW-0274">FAD</keyword>
<feature type="domain" description="FAD/NAD(P)-binding" evidence="8">
    <location>
        <begin position="11"/>
        <end position="208"/>
    </location>
</feature>
<dbReference type="PANTHER" id="PTHR22912">
    <property type="entry name" value="DISULFIDE OXIDOREDUCTASE"/>
    <property type="match status" value="1"/>
</dbReference>